<gene>
    <name evidence="2" type="ORF">P879_03553</name>
</gene>
<protein>
    <submittedName>
        <fullName evidence="2">Uncharacterized protein</fullName>
    </submittedName>
</protein>
<comment type="caution">
    <text evidence="2">The sequence shown here is derived from an EMBL/GenBank/DDBJ whole genome shotgun (WGS) entry which is preliminary data.</text>
</comment>
<keyword evidence="1" id="KW-0175">Coiled coil</keyword>
<keyword evidence="3" id="KW-1185">Reference proteome</keyword>
<dbReference type="OrthoDB" id="6245184at2759"/>
<dbReference type="Proteomes" id="UP000699462">
    <property type="component" value="Unassembled WGS sequence"/>
</dbReference>
<proteinExistence type="predicted"/>
<reference evidence="2 3" key="1">
    <citation type="submission" date="2019-07" db="EMBL/GenBank/DDBJ databases">
        <title>Annotation for the trematode Paragonimus westermani.</title>
        <authorList>
            <person name="Choi Y.-J."/>
        </authorList>
    </citation>
    <scope>NUCLEOTIDE SEQUENCE [LARGE SCALE GENOMIC DNA]</scope>
    <source>
        <strain evidence="2">180907_Pwestermani</strain>
    </source>
</reference>
<dbReference type="AlphaFoldDB" id="A0A8T0DMM3"/>
<name>A0A8T0DMM3_9TREM</name>
<evidence type="ECO:0000256" key="1">
    <source>
        <dbReference type="SAM" id="Coils"/>
    </source>
</evidence>
<sequence length="101" mass="11610">MRFGVTVHQSDKYFSATKESFYENINKELETIKKELESTEEKMLDICDEIRESCWKGFGSFDTKLFEEVIGTVMQAERFSNVDSCNELNTVVDPAVSMNSC</sequence>
<dbReference type="EMBL" id="JTDF01002213">
    <property type="protein sequence ID" value="KAF8569073.1"/>
    <property type="molecule type" value="Genomic_DNA"/>
</dbReference>
<organism evidence="2 3">
    <name type="scientific">Paragonimus westermani</name>
    <dbReference type="NCBI Taxonomy" id="34504"/>
    <lineage>
        <taxon>Eukaryota</taxon>
        <taxon>Metazoa</taxon>
        <taxon>Spiralia</taxon>
        <taxon>Lophotrochozoa</taxon>
        <taxon>Platyhelminthes</taxon>
        <taxon>Trematoda</taxon>
        <taxon>Digenea</taxon>
        <taxon>Plagiorchiida</taxon>
        <taxon>Troglotremata</taxon>
        <taxon>Troglotrematidae</taxon>
        <taxon>Paragonimus</taxon>
    </lineage>
</organism>
<feature type="coiled-coil region" evidence="1">
    <location>
        <begin position="22"/>
        <end position="49"/>
    </location>
</feature>
<accession>A0A8T0DMM3</accession>
<evidence type="ECO:0000313" key="2">
    <source>
        <dbReference type="EMBL" id="KAF8569073.1"/>
    </source>
</evidence>
<evidence type="ECO:0000313" key="3">
    <source>
        <dbReference type="Proteomes" id="UP000699462"/>
    </source>
</evidence>